<reference evidence="1" key="1">
    <citation type="submission" date="2021-04" db="EMBL/GenBank/DDBJ databases">
        <title>Genome sequence of Woronichinia naegeliana from Washington state freshwater lake bloom.</title>
        <authorList>
            <person name="Dreher T.W."/>
        </authorList>
    </citation>
    <scope>NUCLEOTIDE SEQUENCE</scope>
    <source>
        <strain evidence="1">WA131</strain>
    </source>
</reference>
<dbReference type="EMBL" id="CP073041">
    <property type="protein sequence ID" value="UXE60089.1"/>
    <property type="molecule type" value="Genomic_DNA"/>
</dbReference>
<dbReference type="AlphaFoldDB" id="A0A977KUC8"/>
<dbReference type="KEGG" id="wna:KA717_31190"/>
<organism evidence="1">
    <name type="scientific">Woronichinia naegeliana WA131</name>
    <dbReference type="NCBI Taxonomy" id="2824559"/>
    <lineage>
        <taxon>Bacteria</taxon>
        <taxon>Bacillati</taxon>
        <taxon>Cyanobacteriota</taxon>
        <taxon>Cyanophyceae</taxon>
        <taxon>Synechococcales</taxon>
        <taxon>Coelosphaeriaceae</taxon>
        <taxon>Woronichinia</taxon>
    </lineage>
</organism>
<sequence>MPLNYNRYLETLNEDDVLEIFNQLVKSKDLKFALEDSFEEPIQQKLIDHLKYREIGNKMKIKRDVWFNEGVDCKMLKAGTNGWQKGKLKIKVSVEFIPDESETPVYQSPLDEIYREIQGLQ</sequence>
<dbReference type="Pfam" id="PF08872">
    <property type="entry name" value="KGK"/>
    <property type="match status" value="1"/>
</dbReference>
<dbReference type="Proteomes" id="UP001065613">
    <property type="component" value="Chromosome"/>
</dbReference>
<evidence type="ECO:0008006" key="2">
    <source>
        <dbReference type="Google" id="ProtNLM"/>
    </source>
</evidence>
<proteinExistence type="predicted"/>
<gene>
    <name evidence="1" type="ORF">KA717_31190</name>
</gene>
<name>A0A977KUC8_9CYAN</name>
<accession>A0A977KUC8</accession>
<dbReference type="InterPro" id="IPR014971">
    <property type="entry name" value="KGK"/>
</dbReference>
<evidence type="ECO:0000313" key="1">
    <source>
        <dbReference type="EMBL" id="UXE60089.1"/>
    </source>
</evidence>
<protein>
    <recommendedName>
        <fullName evidence="2">KGK family protein</fullName>
    </recommendedName>
</protein>